<evidence type="ECO:0000313" key="5">
    <source>
        <dbReference type="EMBL" id="KUG27016.1"/>
    </source>
</evidence>
<protein>
    <recommendedName>
        <fullName evidence="1">sucrose synthase</fullName>
        <ecNumber evidence="1">2.4.1.13</ecNumber>
    </recommendedName>
</protein>
<evidence type="ECO:0000256" key="1">
    <source>
        <dbReference type="ARBA" id="ARBA00012540"/>
    </source>
</evidence>
<gene>
    <name evidence="5" type="ORF">ASZ90_003146</name>
</gene>
<sequence>MEIIEHKVHGFHIDPANDNNTIDVLEEFIKKMMYDPDYYDKISRNAIKRVEEKYNWSLYTEKLLSQSKIYGFWKYSTDMENKGMEAYLDLFYHTVYKPRAKELLEEHSKR</sequence>
<dbReference type="EC" id="2.4.1.13" evidence="1"/>
<comment type="caution">
    <text evidence="5">The sequence shown here is derived from an EMBL/GenBank/DDBJ whole genome shotgun (WGS) entry which is preliminary data.</text>
</comment>
<dbReference type="AlphaFoldDB" id="A0A0W8G1G9"/>
<proteinExistence type="predicted"/>
<keyword evidence="2" id="KW-0328">Glycosyltransferase</keyword>
<evidence type="ECO:0000256" key="3">
    <source>
        <dbReference type="ARBA" id="ARBA00022679"/>
    </source>
</evidence>
<dbReference type="PANTHER" id="PTHR45839:SF7">
    <property type="entry name" value="SUCROSE SYNTHASE 1"/>
    <property type="match status" value="1"/>
</dbReference>
<evidence type="ECO:0000256" key="4">
    <source>
        <dbReference type="ARBA" id="ARBA00049030"/>
    </source>
</evidence>
<dbReference type="Gene3D" id="3.40.50.2000">
    <property type="entry name" value="Glycogen Phosphorylase B"/>
    <property type="match status" value="1"/>
</dbReference>
<dbReference type="EMBL" id="LNQE01000375">
    <property type="protein sequence ID" value="KUG27016.1"/>
    <property type="molecule type" value="Genomic_DNA"/>
</dbReference>
<name>A0A0W8G1G9_9ZZZZ</name>
<reference evidence="5" key="1">
    <citation type="journal article" date="2015" name="Proc. Natl. Acad. Sci. U.S.A.">
        <title>Networks of energetic and metabolic interactions define dynamics in microbial communities.</title>
        <authorList>
            <person name="Embree M."/>
            <person name="Liu J.K."/>
            <person name="Al-Bassam M.M."/>
            <person name="Zengler K."/>
        </authorList>
    </citation>
    <scope>NUCLEOTIDE SEQUENCE</scope>
</reference>
<dbReference type="SUPFAM" id="SSF53756">
    <property type="entry name" value="UDP-Glycosyltransferase/glycogen phosphorylase"/>
    <property type="match status" value="1"/>
</dbReference>
<dbReference type="GO" id="GO:0016157">
    <property type="term" value="F:sucrose synthase activity"/>
    <property type="evidence" value="ECO:0007669"/>
    <property type="project" value="UniProtKB-EC"/>
</dbReference>
<evidence type="ECO:0000256" key="2">
    <source>
        <dbReference type="ARBA" id="ARBA00022676"/>
    </source>
</evidence>
<dbReference type="GO" id="GO:0005985">
    <property type="term" value="P:sucrose metabolic process"/>
    <property type="evidence" value="ECO:0007669"/>
    <property type="project" value="InterPro"/>
</dbReference>
<comment type="catalytic activity">
    <reaction evidence="4">
        <text>an NDP-alpha-D-glucose + D-fructose = a ribonucleoside 5'-diphosphate + sucrose + H(+)</text>
        <dbReference type="Rhea" id="RHEA:16241"/>
        <dbReference type="ChEBI" id="CHEBI:15378"/>
        <dbReference type="ChEBI" id="CHEBI:17992"/>
        <dbReference type="ChEBI" id="CHEBI:37721"/>
        <dbReference type="ChEBI" id="CHEBI:57930"/>
        <dbReference type="ChEBI" id="CHEBI:76533"/>
        <dbReference type="EC" id="2.4.1.13"/>
    </reaction>
</comment>
<keyword evidence="3" id="KW-0808">Transferase</keyword>
<accession>A0A0W8G1G9</accession>
<dbReference type="InterPro" id="IPR012820">
    <property type="entry name" value="Sucrose_synthase_pln/cyn"/>
</dbReference>
<organism evidence="5">
    <name type="scientific">hydrocarbon metagenome</name>
    <dbReference type="NCBI Taxonomy" id="938273"/>
    <lineage>
        <taxon>unclassified sequences</taxon>
        <taxon>metagenomes</taxon>
        <taxon>ecological metagenomes</taxon>
    </lineage>
</organism>
<dbReference type="PANTHER" id="PTHR45839">
    <property type="match status" value="1"/>
</dbReference>